<keyword evidence="2" id="KW-0560">Oxidoreductase</keyword>
<evidence type="ECO:0000313" key="4">
    <source>
        <dbReference type="Proteomes" id="UP000339690"/>
    </source>
</evidence>
<gene>
    <name evidence="3" type="ORF">GI584_17640</name>
</gene>
<dbReference type="PRINTS" id="PR00080">
    <property type="entry name" value="SDRFAMILY"/>
</dbReference>
<dbReference type="InterPro" id="IPR036291">
    <property type="entry name" value="NAD(P)-bd_dom_sf"/>
</dbReference>
<dbReference type="InterPro" id="IPR002347">
    <property type="entry name" value="SDR_fam"/>
</dbReference>
<dbReference type="PANTHER" id="PTHR24321:SF8">
    <property type="entry name" value="ESTRADIOL 17-BETA-DEHYDROGENASE 8-RELATED"/>
    <property type="match status" value="1"/>
</dbReference>
<dbReference type="EMBL" id="CP045915">
    <property type="protein sequence ID" value="QGH35759.1"/>
    <property type="molecule type" value="Genomic_DNA"/>
</dbReference>
<dbReference type="Gene3D" id="3.40.50.720">
    <property type="entry name" value="NAD(P)-binding Rossmann-like Domain"/>
    <property type="match status" value="1"/>
</dbReference>
<dbReference type="RefSeq" id="WP_153792033.1">
    <property type="nucleotide sequence ID" value="NZ_CP045915.1"/>
</dbReference>
<dbReference type="PROSITE" id="PS00061">
    <property type="entry name" value="ADH_SHORT"/>
    <property type="match status" value="1"/>
</dbReference>
<evidence type="ECO:0000313" key="3">
    <source>
        <dbReference type="EMBL" id="QGH35759.1"/>
    </source>
</evidence>
<reference evidence="3 4" key="1">
    <citation type="submission" date="2019-11" db="EMBL/GenBank/DDBJ databases">
        <title>Gracilibacillus salitolerans sp. nov., a moderate halophile isolated from a saline soil in northwest China.</title>
        <authorList>
            <person name="Gan L."/>
        </authorList>
    </citation>
    <scope>NUCLEOTIDE SEQUENCE [LARGE SCALE GENOMIC DNA]</scope>
    <source>
        <strain evidence="3 4">SCU50</strain>
    </source>
</reference>
<dbReference type="PANTHER" id="PTHR24321">
    <property type="entry name" value="DEHYDROGENASES, SHORT CHAIN"/>
    <property type="match status" value="1"/>
</dbReference>
<dbReference type="Proteomes" id="UP000339690">
    <property type="component" value="Chromosome"/>
</dbReference>
<dbReference type="SUPFAM" id="SSF51735">
    <property type="entry name" value="NAD(P)-binding Rossmann-fold domains"/>
    <property type="match status" value="1"/>
</dbReference>
<accession>A0A5Q2TLB3</accession>
<dbReference type="GO" id="GO:0016491">
    <property type="term" value="F:oxidoreductase activity"/>
    <property type="evidence" value="ECO:0007669"/>
    <property type="project" value="UniProtKB-KW"/>
</dbReference>
<keyword evidence="4" id="KW-1185">Reference proteome</keyword>
<dbReference type="AlphaFoldDB" id="A0A5Q2TLB3"/>
<proteinExistence type="inferred from homology"/>
<evidence type="ECO:0000256" key="2">
    <source>
        <dbReference type="ARBA" id="ARBA00023002"/>
    </source>
</evidence>
<dbReference type="GO" id="GO:0008206">
    <property type="term" value="P:bile acid metabolic process"/>
    <property type="evidence" value="ECO:0007669"/>
    <property type="project" value="UniProtKB-ARBA"/>
</dbReference>
<dbReference type="InterPro" id="IPR020904">
    <property type="entry name" value="Sc_DH/Rdtase_CS"/>
</dbReference>
<organism evidence="3 4">
    <name type="scientific">Gracilibacillus salitolerans</name>
    <dbReference type="NCBI Taxonomy" id="2663022"/>
    <lineage>
        <taxon>Bacteria</taxon>
        <taxon>Bacillati</taxon>
        <taxon>Bacillota</taxon>
        <taxon>Bacilli</taxon>
        <taxon>Bacillales</taxon>
        <taxon>Bacillaceae</taxon>
        <taxon>Gracilibacillus</taxon>
    </lineage>
</organism>
<protein>
    <submittedName>
        <fullName evidence="3">SDR family oxidoreductase</fullName>
    </submittedName>
</protein>
<evidence type="ECO:0000256" key="1">
    <source>
        <dbReference type="ARBA" id="ARBA00006484"/>
    </source>
</evidence>
<dbReference type="PRINTS" id="PR00081">
    <property type="entry name" value="GDHRDH"/>
</dbReference>
<dbReference type="Pfam" id="PF13561">
    <property type="entry name" value="adh_short_C2"/>
    <property type="match status" value="1"/>
</dbReference>
<comment type="similarity">
    <text evidence="1">Belongs to the short-chain dehydrogenases/reductases (SDR) family.</text>
</comment>
<sequence length="238" mass="26083">MRYQGKVVVVTGGANGIGKAITESYLAEGATVVVADIEKPQNADIYFLKTDVSKAKDIEQLFQHITDSFSKLDILINNAGVSTFGDFYEISVEDWDKVINTNLRSTFLCSQKAALIMRKQPTGGSLVHIASTRAFMSEANTESYAASKGGIFALTHALAMTLQDDQITSNAISPGWIQTSDYEKLRPIDHTQHPSKRVGKPEDIARACLFLTDPANNFINGENLVIDGGMTRKMIYEP</sequence>
<dbReference type="KEGG" id="grc:GI584_17640"/>
<name>A0A5Q2TLB3_9BACI</name>
<dbReference type="FunFam" id="3.40.50.720:FF:000084">
    <property type="entry name" value="Short-chain dehydrogenase reductase"/>
    <property type="match status" value="1"/>
</dbReference>